<evidence type="ECO:0000256" key="3">
    <source>
        <dbReference type="ARBA" id="ARBA00022481"/>
    </source>
</evidence>
<dbReference type="GO" id="GO:0032233">
    <property type="term" value="P:positive regulation of actin filament bundle assembly"/>
    <property type="evidence" value="ECO:0007669"/>
    <property type="project" value="TreeGrafter"/>
</dbReference>
<comment type="subcellular location">
    <subcellularLocation>
        <location evidence="1">Cytoplasm</location>
        <location evidence="1">Cytoskeleton</location>
    </subcellularLocation>
</comment>
<accession>A0A669D2P0</accession>
<dbReference type="GO" id="GO:0007519">
    <property type="term" value="P:skeletal muscle tissue development"/>
    <property type="evidence" value="ECO:0007669"/>
    <property type="project" value="Ensembl"/>
</dbReference>
<keyword evidence="7" id="KW-0206">Cytoskeleton</keyword>
<feature type="compositionally biased region" description="Polar residues" evidence="11">
    <location>
        <begin position="567"/>
        <end position="581"/>
    </location>
</feature>
<dbReference type="GeneTree" id="ENSGT00950000183054"/>
<feature type="domain" description="PDZ" evidence="12">
    <location>
        <begin position="5"/>
        <end position="87"/>
    </location>
</feature>
<keyword evidence="4" id="KW-0963">Cytoplasm</keyword>
<feature type="compositionally biased region" description="Low complexity" evidence="11">
    <location>
        <begin position="531"/>
        <end position="548"/>
    </location>
</feature>
<protein>
    <recommendedName>
        <fullName evidence="10">Synaptopodin 2-like protein</fullName>
    </recommendedName>
</protein>
<dbReference type="PANTHER" id="PTHR24217:SF10">
    <property type="entry name" value="SYNAPTOPODIN 2-LIKE PROTEIN"/>
    <property type="match status" value="1"/>
</dbReference>
<feature type="compositionally biased region" description="Low complexity" evidence="11">
    <location>
        <begin position="708"/>
        <end position="719"/>
    </location>
</feature>
<keyword evidence="3" id="KW-0488">Methylation</keyword>
<keyword evidence="6" id="KW-0009">Actin-binding</keyword>
<evidence type="ECO:0000256" key="11">
    <source>
        <dbReference type="SAM" id="MobiDB-lite"/>
    </source>
</evidence>
<gene>
    <name evidence="13" type="primary">SYNPO2L</name>
    <name evidence="13" type="synonym">myoz1b</name>
</gene>
<feature type="compositionally biased region" description="Polar residues" evidence="11">
    <location>
        <begin position="766"/>
        <end position="775"/>
    </location>
</feature>
<feature type="compositionally biased region" description="Low complexity" evidence="11">
    <location>
        <begin position="651"/>
        <end position="665"/>
    </location>
</feature>
<dbReference type="InterPro" id="IPR036034">
    <property type="entry name" value="PDZ_sf"/>
</dbReference>
<evidence type="ECO:0000256" key="7">
    <source>
        <dbReference type="ARBA" id="ARBA00023212"/>
    </source>
</evidence>
<feature type="region of interest" description="Disordered" evidence="11">
    <location>
        <begin position="839"/>
        <end position="860"/>
    </location>
</feature>
<evidence type="ECO:0000313" key="14">
    <source>
        <dbReference type="Proteomes" id="UP000005207"/>
    </source>
</evidence>
<dbReference type="OMA" id="LAQVSFH"/>
<feature type="region of interest" description="Disordered" evidence="11">
    <location>
        <begin position="522"/>
        <end position="595"/>
    </location>
</feature>
<feature type="compositionally biased region" description="Polar residues" evidence="11">
    <location>
        <begin position="1088"/>
        <end position="1100"/>
    </location>
</feature>
<evidence type="ECO:0000313" key="13">
    <source>
        <dbReference type="Ensembl" id="ENSONIP00000054751.1"/>
    </source>
</evidence>
<reference evidence="13" key="1">
    <citation type="submission" date="2025-08" db="UniProtKB">
        <authorList>
            <consortium name="Ensembl"/>
        </authorList>
    </citation>
    <scope>IDENTIFICATION</scope>
</reference>
<feature type="compositionally biased region" description="Low complexity" evidence="11">
    <location>
        <begin position="470"/>
        <end position="500"/>
    </location>
</feature>
<evidence type="ECO:0000256" key="9">
    <source>
        <dbReference type="ARBA" id="ARBA00057136"/>
    </source>
</evidence>
<sequence>MVAEEIVVSLSGGAPWGFRLQGGAEQQKPLQVAKVRKRSKACRAGLKEQDELVSIGDQACAELSHAEAMSLIDKQSNALMLRVKRGPSGLQCSSYSGRSASPRSSMRVLSPPADSNSFSILSSVEIPQGITSPPDSEAYYGETDSDADTNSRAHRRHRRTPPHARSPLRYDRQEEEETSEMSGYESATDAGVTSQAMWDGQCTAGVPRRELIYQPRQTEWTTPTHTPHSLTPHMITPTPDQGLVEAEEEGDSGFQEAGGCNGLACPPLVSPERAKEALMLVSGKHLVPMVGPQQMPVSDELSTTYMDKARQAKLQRGESLVEKQVKEARTKCRSIASLLTDAPNPNSKGVLMFKKRRQRAKKYTLTCFGKAEGDRGGDTEGETGGETEEEGGSSILSGSEFEEEGFSESFDPTWDTGYLDLLDRRSSACPSTTPTSPTTNQGAELDISAYQTPGRVTSANLSPGLEGSRLESSAYQESSLESSLTKKPNSNHSPSHMSPPAMVLTNGGSAVVSRASVVLSMPSQTPLQSQNGNPDSSPNHSPNPIIDSHNNSSFTPNPAVLNRTARPFNSGSTPSRASVTSVMFRPPQPKPTPITMVSKPVAAVSTMNIPTFHPPSDARRAVSSTSLYIPPRNSTSNTSPSVTSPPPALSPPSSLSSASFAQPPAHTFSPQPTVHASPPTPFAPSAGSLPCASPAQTLSPPAPPSYLSPPASANQPPSNCFSAPPISPPHPHDFNQTSFHAQYTPPPPPPPTAPQPPPSPSFHTYNNLTDATSPAQAPVNDSLVTREQRISVPAARTGILQDARRRSNKKPMFSSVQNRDVSPNPDLLSMVQNMDDRFERTPAGESGVTPSGEAGHESGPEEDWLRLGAEACNFMQAQRGSRPPPVAPKPQTPQVPQLAGKGGQLFARRQNRMDRYIVERSPSVAAAPYSPAQTREPSPTPSLPATWKYSSNIRAPPPINYNPLLSPSCPPKAQKKPEITKSRAAGPKGQKAGLKPVDIMSHQPYQLNSSLFSYGSGALQDTSTQQQHRGLTGGPQKTARVCEVKRFSTPPPTATGPTLKVIAPRSATTLGEPLRRSDIMSPPPSEAMSLTTPAPSNKGNKANKIITDLSNISQNDDETDPEASEFDLGTKIKAPKDVMLEELSLLKNKGSKMFKMRQQRVEKFIVTNENMQNLQNLIMSPPPVPPKPEMPKEEIVKETVDEEVEKQKKRKEYVRTYISPWERAMKDNEELKATMKPCMPGPIQRHPDLPQYKSFNRMALPYGGYDKASKLLTFELPELNVATEEPEPLPTLQPDIRSRPSFNRTPIGWVCSEDNSHIHTDLEIPFDGETDDL</sequence>
<evidence type="ECO:0000256" key="4">
    <source>
        <dbReference type="ARBA" id="ARBA00022490"/>
    </source>
</evidence>
<dbReference type="FunFam" id="2.30.42.10:FF:000137">
    <property type="entry name" value="Synaptopodin 2-like a"/>
    <property type="match status" value="1"/>
</dbReference>
<dbReference type="Proteomes" id="UP000005207">
    <property type="component" value="Unplaced"/>
</dbReference>
<dbReference type="Ensembl" id="ENSONIT00000065503.1">
    <property type="protein sequence ID" value="ENSONIP00000054751.1"/>
    <property type="gene ID" value="ENSONIG00000032718.1"/>
</dbReference>
<evidence type="ECO:0000256" key="6">
    <source>
        <dbReference type="ARBA" id="ARBA00023203"/>
    </source>
</evidence>
<dbReference type="GO" id="GO:0030018">
    <property type="term" value="C:Z disc"/>
    <property type="evidence" value="ECO:0007669"/>
    <property type="project" value="InterPro"/>
</dbReference>
<dbReference type="Pfam" id="PF00595">
    <property type="entry name" value="PDZ"/>
    <property type="match status" value="1"/>
</dbReference>
<comment type="similarity">
    <text evidence="8">Belongs to the synaptopodin family.</text>
</comment>
<evidence type="ECO:0000259" key="12">
    <source>
        <dbReference type="PROSITE" id="PS50106"/>
    </source>
</evidence>
<organism evidence="13 14">
    <name type="scientific">Oreochromis niloticus</name>
    <name type="common">Nile tilapia</name>
    <name type="synonym">Tilapia nilotica</name>
    <dbReference type="NCBI Taxonomy" id="8128"/>
    <lineage>
        <taxon>Eukaryota</taxon>
        <taxon>Metazoa</taxon>
        <taxon>Chordata</taxon>
        <taxon>Craniata</taxon>
        <taxon>Vertebrata</taxon>
        <taxon>Euteleostomi</taxon>
        <taxon>Actinopterygii</taxon>
        <taxon>Neopterygii</taxon>
        <taxon>Teleostei</taxon>
        <taxon>Neoteleostei</taxon>
        <taxon>Acanthomorphata</taxon>
        <taxon>Ovalentaria</taxon>
        <taxon>Cichlomorphae</taxon>
        <taxon>Cichliformes</taxon>
        <taxon>Cichlidae</taxon>
        <taxon>African cichlids</taxon>
        <taxon>Pseudocrenilabrinae</taxon>
        <taxon>Oreochromini</taxon>
        <taxon>Oreochromis</taxon>
    </lineage>
</organism>
<dbReference type="PANTHER" id="PTHR24217">
    <property type="entry name" value="PUTATIVE-RELATED"/>
    <property type="match status" value="1"/>
</dbReference>
<dbReference type="InParanoid" id="A0A669D2P0"/>
<evidence type="ECO:0000256" key="2">
    <source>
        <dbReference type="ARBA" id="ARBA00009126"/>
    </source>
</evidence>
<evidence type="ECO:0000256" key="8">
    <source>
        <dbReference type="ARBA" id="ARBA00038161"/>
    </source>
</evidence>
<feature type="region of interest" description="Disordered" evidence="11">
    <location>
        <begin position="1074"/>
        <end position="1101"/>
    </location>
</feature>
<feature type="region of interest" description="Disordered" evidence="11">
    <location>
        <begin position="877"/>
        <end position="903"/>
    </location>
</feature>
<feature type="compositionally biased region" description="Acidic residues" evidence="11">
    <location>
        <begin position="379"/>
        <end position="391"/>
    </location>
</feature>
<dbReference type="InterPro" id="IPR001478">
    <property type="entry name" value="PDZ"/>
</dbReference>
<feature type="region of interest" description="Disordered" evidence="11">
    <location>
        <begin position="425"/>
        <end position="505"/>
    </location>
</feature>
<feature type="compositionally biased region" description="Polar residues" evidence="11">
    <location>
        <begin position="113"/>
        <end position="122"/>
    </location>
</feature>
<feature type="compositionally biased region" description="Pro residues" evidence="11">
    <location>
        <begin position="744"/>
        <end position="760"/>
    </location>
</feature>
<dbReference type="GO" id="GO:0048738">
    <property type="term" value="P:cardiac muscle tissue development"/>
    <property type="evidence" value="ECO:0007669"/>
    <property type="project" value="Ensembl"/>
</dbReference>
<feature type="compositionally biased region" description="Basic residues" evidence="11">
    <location>
        <begin position="152"/>
        <end position="162"/>
    </location>
</feature>
<keyword evidence="14" id="KW-1185">Reference proteome</keyword>
<comment type="function">
    <text evidence="9">Actin-associated protein that may play a role in modulating actin-based shape.</text>
</comment>
<evidence type="ECO:0000256" key="10">
    <source>
        <dbReference type="ARBA" id="ARBA00069693"/>
    </source>
</evidence>
<feature type="region of interest" description="Disordered" evidence="11">
    <location>
        <begin position="969"/>
        <end position="993"/>
    </location>
</feature>
<comment type="similarity">
    <text evidence="2">Belongs to the myozenin family.</text>
</comment>
<name>A0A669D2P0_ORENI</name>
<dbReference type="GO" id="GO:0005634">
    <property type="term" value="C:nucleus"/>
    <property type="evidence" value="ECO:0007669"/>
    <property type="project" value="TreeGrafter"/>
</dbReference>
<feature type="region of interest" description="Disordered" evidence="11">
    <location>
        <begin position="369"/>
        <end position="412"/>
    </location>
</feature>
<feature type="compositionally biased region" description="Low complexity" evidence="11">
    <location>
        <begin position="630"/>
        <end position="642"/>
    </location>
</feature>
<dbReference type="Pfam" id="PF05556">
    <property type="entry name" value="Calsarcin"/>
    <property type="match status" value="1"/>
</dbReference>
<dbReference type="InterPro" id="IPR051976">
    <property type="entry name" value="Synaptopodin_domain"/>
</dbReference>
<dbReference type="GO" id="GO:0015629">
    <property type="term" value="C:actin cytoskeleton"/>
    <property type="evidence" value="ECO:0007669"/>
    <property type="project" value="TreeGrafter"/>
</dbReference>
<dbReference type="SUPFAM" id="SSF50156">
    <property type="entry name" value="PDZ domain-like"/>
    <property type="match status" value="1"/>
</dbReference>
<dbReference type="InterPro" id="IPR008438">
    <property type="entry name" value="MYOZ"/>
</dbReference>
<proteinExistence type="inferred from homology"/>
<keyword evidence="5" id="KW-0597">Phosphoprotein</keyword>
<feature type="region of interest" description="Disordered" evidence="11">
    <location>
        <begin position="88"/>
        <end position="196"/>
    </location>
</feature>
<dbReference type="SMART" id="SM00228">
    <property type="entry name" value="PDZ"/>
    <property type="match status" value="1"/>
</dbReference>
<feature type="compositionally biased region" description="Pro residues" evidence="11">
    <location>
        <begin position="882"/>
        <end position="893"/>
    </location>
</feature>
<dbReference type="CDD" id="cd10820">
    <property type="entry name" value="PDZ_SYNPO2-like"/>
    <property type="match status" value="1"/>
</dbReference>
<feature type="compositionally biased region" description="Polar residues" evidence="11">
    <location>
        <begin position="449"/>
        <end position="461"/>
    </location>
</feature>
<evidence type="ECO:0000256" key="1">
    <source>
        <dbReference type="ARBA" id="ARBA00004245"/>
    </source>
</evidence>
<feature type="region of interest" description="Disordered" evidence="11">
    <location>
        <begin position="627"/>
        <end position="826"/>
    </location>
</feature>
<dbReference type="GO" id="GO:0003779">
    <property type="term" value="F:actin binding"/>
    <property type="evidence" value="ECO:0007669"/>
    <property type="project" value="UniProtKB-KW"/>
</dbReference>
<dbReference type="FunCoup" id="A0A669D2P0">
    <property type="interactions" value="483"/>
</dbReference>
<dbReference type="PROSITE" id="PS50106">
    <property type="entry name" value="PDZ"/>
    <property type="match status" value="1"/>
</dbReference>
<reference evidence="13" key="2">
    <citation type="submission" date="2025-09" db="UniProtKB">
        <authorList>
            <consortium name="Ensembl"/>
        </authorList>
    </citation>
    <scope>IDENTIFICATION</scope>
</reference>
<feature type="compositionally biased region" description="Low complexity" evidence="11">
    <location>
        <begin position="93"/>
        <end position="107"/>
    </location>
</feature>
<feature type="region of interest" description="Disordered" evidence="11">
    <location>
        <begin position="924"/>
        <end position="943"/>
    </location>
</feature>
<feature type="compositionally biased region" description="Low complexity" evidence="11">
    <location>
        <begin position="430"/>
        <end position="439"/>
    </location>
</feature>
<dbReference type="Gene3D" id="2.30.42.10">
    <property type="match status" value="1"/>
</dbReference>
<evidence type="ECO:0000256" key="5">
    <source>
        <dbReference type="ARBA" id="ARBA00022553"/>
    </source>
</evidence>